<evidence type="ECO:0000313" key="4">
    <source>
        <dbReference type="Proteomes" id="UP000838412"/>
    </source>
</evidence>
<feature type="compositionally biased region" description="Basic and acidic residues" evidence="1">
    <location>
        <begin position="262"/>
        <end position="272"/>
    </location>
</feature>
<protein>
    <submittedName>
        <fullName evidence="3">Hypp2799 protein</fullName>
    </submittedName>
</protein>
<dbReference type="Proteomes" id="UP000838412">
    <property type="component" value="Chromosome 4"/>
</dbReference>
<reference evidence="3" key="1">
    <citation type="submission" date="2022-01" db="EMBL/GenBank/DDBJ databases">
        <authorList>
            <person name="Braso-Vives M."/>
        </authorList>
    </citation>
    <scope>NUCLEOTIDE SEQUENCE</scope>
</reference>
<keyword evidence="2" id="KW-1133">Transmembrane helix</keyword>
<proteinExistence type="predicted"/>
<evidence type="ECO:0000256" key="1">
    <source>
        <dbReference type="SAM" id="MobiDB-lite"/>
    </source>
</evidence>
<keyword evidence="4" id="KW-1185">Reference proteome</keyword>
<sequence>MDPNEPREEKGRDVHRFRREDGDEGPAKSKNEAGNGQTKNINPVDADIQPYAIAYLCEDHIGFTPENGAQPSNPENGASPPNPWNGAQPPNPENGASPPNPWNGAQPPNPENSAQPPNPENGVHPAYLENGAQPPNPENGAQLPNLENALKPNPMYVPNVPKHAACGCTCQRVGIAALAGTLCTLLIVGSIFGGLYNNNVQNVQKTVADNGLFGGRASTLTSETSQEATLPPTSDSSQERSSRFVDSDPEKITFGGKGRGPGKFEEARGVAV</sequence>
<dbReference type="AlphaFoldDB" id="A0A8K0ES14"/>
<feature type="compositionally biased region" description="Polar residues" evidence="1">
    <location>
        <begin position="220"/>
        <end position="236"/>
    </location>
</feature>
<keyword evidence="2" id="KW-0812">Transmembrane</keyword>
<feature type="region of interest" description="Disordered" evidence="1">
    <location>
        <begin position="220"/>
        <end position="272"/>
    </location>
</feature>
<feature type="compositionally biased region" description="Basic and acidic residues" evidence="1">
    <location>
        <begin position="237"/>
        <end position="251"/>
    </location>
</feature>
<feature type="region of interest" description="Disordered" evidence="1">
    <location>
        <begin position="63"/>
        <end position="150"/>
    </location>
</feature>
<evidence type="ECO:0000313" key="3">
    <source>
        <dbReference type="EMBL" id="CAH1263924.1"/>
    </source>
</evidence>
<feature type="compositionally biased region" description="Polar residues" evidence="1">
    <location>
        <begin position="32"/>
        <end position="41"/>
    </location>
</feature>
<keyword evidence="2" id="KW-0472">Membrane</keyword>
<evidence type="ECO:0000256" key="2">
    <source>
        <dbReference type="SAM" id="Phobius"/>
    </source>
</evidence>
<feature type="region of interest" description="Disordered" evidence="1">
    <location>
        <begin position="1"/>
        <end position="45"/>
    </location>
</feature>
<feature type="transmembrane region" description="Helical" evidence="2">
    <location>
        <begin position="173"/>
        <end position="196"/>
    </location>
</feature>
<dbReference type="EMBL" id="OV696689">
    <property type="protein sequence ID" value="CAH1263924.1"/>
    <property type="molecule type" value="Genomic_DNA"/>
</dbReference>
<feature type="compositionally biased region" description="Polar residues" evidence="1">
    <location>
        <begin position="67"/>
        <end position="76"/>
    </location>
</feature>
<accession>A0A8K0ES14</accession>
<name>A0A8K0ES14_BRALA</name>
<gene>
    <name evidence="3" type="primary">Hypp2799</name>
    <name evidence="3" type="ORF">BLAG_LOCUS18461</name>
</gene>
<organism evidence="3 4">
    <name type="scientific">Branchiostoma lanceolatum</name>
    <name type="common">Common lancelet</name>
    <name type="synonym">Amphioxus lanceolatum</name>
    <dbReference type="NCBI Taxonomy" id="7740"/>
    <lineage>
        <taxon>Eukaryota</taxon>
        <taxon>Metazoa</taxon>
        <taxon>Chordata</taxon>
        <taxon>Cephalochordata</taxon>
        <taxon>Leptocardii</taxon>
        <taxon>Amphioxiformes</taxon>
        <taxon>Branchiostomatidae</taxon>
        <taxon>Branchiostoma</taxon>
    </lineage>
</organism>
<feature type="compositionally biased region" description="Basic and acidic residues" evidence="1">
    <location>
        <begin position="1"/>
        <end position="31"/>
    </location>
</feature>